<keyword evidence="3" id="KW-1185">Reference proteome</keyword>
<dbReference type="Proteomes" id="UP000460272">
    <property type="component" value="Unassembled WGS sequence"/>
</dbReference>
<evidence type="ECO:0000259" key="1">
    <source>
        <dbReference type="Pfam" id="PF14534"/>
    </source>
</evidence>
<evidence type="ECO:0000313" key="2">
    <source>
        <dbReference type="EMBL" id="TVZ03905.1"/>
    </source>
</evidence>
<dbReference type="InterPro" id="IPR027843">
    <property type="entry name" value="DUF4440"/>
</dbReference>
<proteinExistence type="predicted"/>
<dbReference type="SUPFAM" id="SSF54427">
    <property type="entry name" value="NTF2-like"/>
    <property type="match status" value="1"/>
</dbReference>
<organism evidence="2 3">
    <name type="scientific">Trebonia kvetii</name>
    <dbReference type="NCBI Taxonomy" id="2480626"/>
    <lineage>
        <taxon>Bacteria</taxon>
        <taxon>Bacillati</taxon>
        <taxon>Actinomycetota</taxon>
        <taxon>Actinomycetes</taxon>
        <taxon>Streptosporangiales</taxon>
        <taxon>Treboniaceae</taxon>
        <taxon>Trebonia</taxon>
    </lineage>
</organism>
<protein>
    <submittedName>
        <fullName evidence="2">Nuclear transport factor 2 family protein</fullName>
    </submittedName>
</protein>
<sequence length="127" mass="14087">MTADDDVAKQISSLEARRYQAMTDGDVETLAELFSPDLIYSHSDASTDSKQSYLDRLASGYFDYGPLEHPEHSVLVHGDCAVVLHDMRGEVLVEGATRVLNSKALAVWGRDGERWLLLAFQPTKYPG</sequence>
<gene>
    <name evidence="2" type="ORF">EAS64_15830</name>
</gene>
<reference evidence="2 3" key="1">
    <citation type="submission" date="2018-11" db="EMBL/GenBank/DDBJ databases">
        <title>Trebonia kvetii gen.nov., sp.nov., a novel acidophilic actinobacterium, and proposal of the new actinobacterial family Treboniaceae fam. nov.</title>
        <authorList>
            <person name="Rapoport D."/>
            <person name="Sagova-Mareckova M."/>
            <person name="Sedlacek I."/>
            <person name="Provaznik J."/>
            <person name="Kralova S."/>
            <person name="Pavlinic D."/>
            <person name="Benes V."/>
            <person name="Kopecky J."/>
        </authorList>
    </citation>
    <scope>NUCLEOTIDE SEQUENCE [LARGE SCALE GENOMIC DNA]</scope>
    <source>
        <strain evidence="2 3">15Tr583</strain>
    </source>
</reference>
<feature type="domain" description="DUF4440" evidence="1">
    <location>
        <begin position="11"/>
        <end position="117"/>
    </location>
</feature>
<accession>A0A6P2C0B1</accession>
<evidence type="ECO:0000313" key="3">
    <source>
        <dbReference type="Proteomes" id="UP000460272"/>
    </source>
</evidence>
<dbReference type="InterPro" id="IPR032710">
    <property type="entry name" value="NTF2-like_dom_sf"/>
</dbReference>
<name>A0A6P2C0B1_9ACTN</name>
<dbReference type="EMBL" id="RPFW01000003">
    <property type="protein sequence ID" value="TVZ03905.1"/>
    <property type="molecule type" value="Genomic_DNA"/>
</dbReference>
<dbReference type="Pfam" id="PF14534">
    <property type="entry name" value="DUF4440"/>
    <property type="match status" value="1"/>
</dbReference>
<dbReference type="AlphaFoldDB" id="A0A6P2C0B1"/>
<dbReference type="OrthoDB" id="8912653at2"/>
<comment type="caution">
    <text evidence="2">The sequence shown here is derived from an EMBL/GenBank/DDBJ whole genome shotgun (WGS) entry which is preliminary data.</text>
</comment>
<dbReference type="Gene3D" id="3.10.450.50">
    <property type="match status" value="1"/>
</dbReference>